<organism evidence="1">
    <name type="scientific">hydrothermal vent metagenome</name>
    <dbReference type="NCBI Taxonomy" id="652676"/>
    <lineage>
        <taxon>unclassified sequences</taxon>
        <taxon>metagenomes</taxon>
        <taxon>ecological metagenomes</taxon>
    </lineage>
</organism>
<dbReference type="AlphaFoldDB" id="A0A3B1CQS2"/>
<feature type="non-terminal residue" evidence="1">
    <location>
        <position position="52"/>
    </location>
</feature>
<gene>
    <name evidence="1" type="ORF">MNBD_IGNAVI01-3008</name>
</gene>
<accession>A0A3B1CQS2</accession>
<reference evidence="1" key="1">
    <citation type="submission" date="2018-06" db="EMBL/GenBank/DDBJ databases">
        <authorList>
            <person name="Zhirakovskaya E."/>
        </authorList>
    </citation>
    <scope>NUCLEOTIDE SEQUENCE</scope>
</reference>
<protein>
    <submittedName>
        <fullName evidence="1">Uncharacterized protein</fullName>
    </submittedName>
</protein>
<evidence type="ECO:0000313" key="1">
    <source>
        <dbReference type="EMBL" id="VAX26264.1"/>
    </source>
</evidence>
<name>A0A3B1CQS2_9ZZZZ</name>
<dbReference type="EMBL" id="UOGD01000328">
    <property type="protein sequence ID" value="VAX26264.1"/>
    <property type="molecule type" value="Genomic_DNA"/>
</dbReference>
<sequence>MYYYTEKKPEYYELGETYLKFDFEFSNENKILLKELYSKKIKGISKEFLKSS</sequence>
<proteinExistence type="predicted"/>